<sequence length="90" mass="10099">MANFDTFISQLDASGVHIVGRDELITSAAMSADWPAVVTEIVTKSRKSGVSFLRRAADSPSDHQIEHLLQEFPFSFNQRRMVLQNILVRP</sequence>
<dbReference type="OrthoDB" id="9952272at2"/>
<dbReference type="Proteomes" id="UP000031572">
    <property type="component" value="Unassembled WGS sequence"/>
</dbReference>
<evidence type="ECO:0000313" key="2">
    <source>
        <dbReference type="Proteomes" id="UP000031572"/>
    </source>
</evidence>
<evidence type="ECO:0000313" key="1">
    <source>
        <dbReference type="EMBL" id="KIF82654.1"/>
    </source>
</evidence>
<dbReference type="RefSeq" id="WP_040041332.1">
    <property type="nucleotide sequence ID" value="NZ_JWJG01000028.1"/>
</dbReference>
<reference evidence="1 2" key="1">
    <citation type="submission" date="2014-12" db="EMBL/GenBank/DDBJ databases">
        <title>Denitrispirillum autotrophicum gen. nov., sp. nov., Denitrifying, Facultatively Autotrophic Bacteria Isolated from Rice Paddy Soil.</title>
        <authorList>
            <person name="Ishii S."/>
            <person name="Ashida N."/>
            <person name="Ohno H."/>
            <person name="Otsuka S."/>
            <person name="Yokota A."/>
            <person name="Senoo K."/>
        </authorList>
    </citation>
    <scope>NUCLEOTIDE SEQUENCE [LARGE SCALE GENOMIC DNA]</scope>
    <source>
        <strain evidence="1 2">TSA66</strain>
    </source>
</reference>
<name>A0A0C2BRE9_9BURK</name>
<comment type="caution">
    <text evidence="1">The sequence shown here is derived from an EMBL/GenBank/DDBJ whole genome shotgun (WGS) entry which is preliminary data.</text>
</comment>
<organism evidence="1 2">
    <name type="scientific">Noviherbaspirillum autotrophicum</name>
    <dbReference type="NCBI Taxonomy" id="709839"/>
    <lineage>
        <taxon>Bacteria</taxon>
        <taxon>Pseudomonadati</taxon>
        <taxon>Pseudomonadota</taxon>
        <taxon>Betaproteobacteria</taxon>
        <taxon>Burkholderiales</taxon>
        <taxon>Oxalobacteraceae</taxon>
        <taxon>Noviherbaspirillum</taxon>
    </lineage>
</organism>
<gene>
    <name evidence="1" type="ORF">TSA66_20410</name>
</gene>
<protein>
    <submittedName>
        <fullName evidence="1">Uncharacterized protein</fullName>
    </submittedName>
</protein>
<dbReference type="AlphaFoldDB" id="A0A0C2BRE9"/>
<dbReference type="EMBL" id="JWJG01000028">
    <property type="protein sequence ID" value="KIF82654.1"/>
    <property type="molecule type" value="Genomic_DNA"/>
</dbReference>
<accession>A0A0C2BRE9</accession>
<proteinExistence type="predicted"/>
<keyword evidence="2" id="KW-1185">Reference proteome</keyword>